<name>A0A955RK13_9BACT</name>
<feature type="domain" description="Sporulation stage II protein D amidase enhancer LytB N-terminal" evidence="2">
    <location>
        <begin position="231"/>
        <end position="274"/>
    </location>
</feature>
<dbReference type="Pfam" id="PF08486">
    <property type="entry name" value="SpoIID"/>
    <property type="match status" value="1"/>
</dbReference>
<evidence type="ECO:0000313" key="4">
    <source>
        <dbReference type="Proteomes" id="UP000783287"/>
    </source>
</evidence>
<keyword evidence="1" id="KW-0175">Coiled coil</keyword>
<evidence type="ECO:0000313" key="3">
    <source>
        <dbReference type="EMBL" id="MCA9384029.1"/>
    </source>
</evidence>
<organism evidence="3 4">
    <name type="scientific">Candidatus Dojkabacteria bacterium</name>
    <dbReference type="NCBI Taxonomy" id="2099670"/>
    <lineage>
        <taxon>Bacteria</taxon>
        <taxon>Candidatus Dojkabacteria</taxon>
    </lineage>
</organism>
<reference evidence="3" key="2">
    <citation type="journal article" date="2021" name="Microbiome">
        <title>Successional dynamics and alternative stable states in a saline activated sludge microbial community over 9 years.</title>
        <authorList>
            <person name="Wang Y."/>
            <person name="Ye J."/>
            <person name="Ju F."/>
            <person name="Liu L."/>
            <person name="Boyd J.A."/>
            <person name="Deng Y."/>
            <person name="Parks D.H."/>
            <person name="Jiang X."/>
            <person name="Yin X."/>
            <person name="Woodcroft B.J."/>
            <person name="Tyson G.W."/>
            <person name="Hugenholtz P."/>
            <person name="Polz M.F."/>
            <person name="Zhang T."/>
        </authorList>
    </citation>
    <scope>NUCLEOTIDE SEQUENCE</scope>
    <source>
        <strain evidence="3">HKST-UBA14</strain>
    </source>
</reference>
<feature type="coiled-coil region" evidence="1">
    <location>
        <begin position="19"/>
        <end position="67"/>
    </location>
</feature>
<comment type="caution">
    <text evidence="3">The sequence shown here is derived from an EMBL/GenBank/DDBJ whole genome shotgun (WGS) entry which is preliminary data.</text>
</comment>
<evidence type="ECO:0000256" key="1">
    <source>
        <dbReference type="SAM" id="Coils"/>
    </source>
</evidence>
<dbReference type="Proteomes" id="UP000783287">
    <property type="component" value="Unassembled WGS sequence"/>
</dbReference>
<dbReference type="InterPro" id="IPR013693">
    <property type="entry name" value="SpoIID/LytB_N"/>
</dbReference>
<gene>
    <name evidence="3" type="ORF">KC909_06735</name>
</gene>
<protein>
    <recommendedName>
        <fullName evidence="2">Sporulation stage II protein D amidase enhancer LytB N-terminal domain-containing protein</fullName>
    </recommendedName>
</protein>
<evidence type="ECO:0000259" key="2">
    <source>
        <dbReference type="Pfam" id="PF08486"/>
    </source>
</evidence>
<accession>A0A955RK13</accession>
<reference evidence="3" key="1">
    <citation type="submission" date="2020-04" db="EMBL/GenBank/DDBJ databases">
        <authorList>
            <person name="Zhang T."/>
        </authorList>
    </citation>
    <scope>NUCLEOTIDE SEQUENCE</scope>
    <source>
        <strain evidence="3">HKST-UBA14</strain>
    </source>
</reference>
<feature type="non-terminal residue" evidence="3">
    <location>
        <position position="1"/>
    </location>
</feature>
<proteinExistence type="predicted"/>
<sequence length="454" mass="49949">QQVVNDKTRESILGLADELAILNASYDEYQDQLQQIEEDTVALQERKEFLDEQIRLLDEAIARADSNADGVRAKLGGVQQEAELLESLLEQEGSEGESGSNELVSGEIYFHGTAIQPDPPADVSVDAFGHGLGLSQWGAYGAGNAGMSAEQILSTYYKDTHVEARTGYTINVQGYGVMSIDDYAAGLGEIPSKACGTLQQIEDWAAYANSQGWAANDARRNKYVLDNPSTVWDCWPEEAIKAQVIAARSYGITSAQPICTSAACQVYIGGNAKQWAAWETSNKFIISDGYTQTGQIIRAYYSAYNHNGWGSADHATVWGANDGNTTSYSYLRAAYDAPFTYNYTFYRSEWKRTNSYSMQDLQSMINWCSTPGNCNTYAWLRDNVKNKIGNLQSLVLEKDASGRVRKVILNGDAGSASTSGRYFRSVFNKWIENVQPSGEIDKIPSITFSATVVE</sequence>
<dbReference type="AlphaFoldDB" id="A0A955RK13"/>
<dbReference type="EMBL" id="JAGQLK010000220">
    <property type="protein sequence ID" value="MCA9384029.1"/>
    <property type="molecule type" value="Genomic_DNA"/>
</dbReference>